<dbReference type="GO" id="GO:0005829">
    <property type="term" value="C:cytosol"/>
    <property type="evidence" value="ECO:0007669"/>
    <property type="project" value="TreeGrafter"/>
</dbReference>
<dbReference type="InterPro" id="IPR036388">
    <property type="entry name" value="WH-like_DNA-bd_sf"/>
</dbReference>
<dbReference type="PROSITE" id="PS51197">
    <property type="entry name" value="HTH_RRF2_2"/>
    <property type="match status" value="1"/>
</dbReference>
<dbReference type="NCBIfam" id="TIGR00738">
    <property type="entry name" value="rrf2_super"/>
    <property type="match status" value="1"/>
</dbReference>
<reference evidence="2 3" key="1">
    <citation type="submission" date="2019-07" db="EMBL/GenBank/DDBJ databases">
        <title>Draft genome for Aliikangiella sp. M105.</title>
        <authorList>
            <person name="Wang G."/>
        </authorList>
    </citation>
    <scope>NUCLEOTIDE SEQUENCE [LARGE SCALE GENOMIC DNA]</scope>
    <source>
        <strain evidence="2 3">M105</strain>
    </source>
</reference>
<name>A0A545U4H9_9GAMM</name>
<keyword evidence="1" id="KW-0238">DNA-binding</keyword>
<evidence type="ECO:0000256" key="1">
    <source>
        <dbReference type="ARBA" id="ARBA00023125"/>
    </source>
</evidence>
<dbReference type="OrthoDB" id="9795923at2"/>
<comment type="caution">
    <text evidence="2">The sequence shown here is derived from an EMBL/GenBank/DDBJ whole genome shotgun (WGS) entry which is preliminary data.</text>
</comment>
<dbReference type="PANTHER" id="PTHR33221">
    <property type="entry name" value="WINGED HELIX-TURN-HELIX TRANSCRIPTIONAL REGULATOR, RRF2 FAMILY"/>
    <property type="match status" value="1"/>
</dbReference>
<evidence type="ECO:0000313" key="2">
    <source>
        <dbReference type="EMBL" id="TQV84381.1"/>
    </source>
</evidence>
<dbReference type="RefSeq" id="WP_142933949.1">
    <property type="nucleotide sequence ID" value="NZ_ML660170.1"/>
</dbReference>
<organism evidence="2 3">
    <name type="scientific">Aliikangiella coralliicola</name>
    <dbReference type="NCBI Taxonomy" id="2592383"/>
    <lineage>
        <taxon>Bacteria</taxon>
        <taxon>Pseudomonadati</taxon>
        <taxon>Pseudomonadota</taxon>
        <taxon>Gammaproteobacteria</taxon>
        <taxon>Oceanospirillales</taxon>
        <taxon>Pleioneaceae</taxon>
        <taxon>Aliikangiella</taxon>
    </lineage>
</organism>
<dbReference type="EMBL" id="VIKS01000014">
    <property type="protein sequence ID" value="TQV84381.1"/>
    <property type="molecule type" value="Genomic_DNA"/>
</dbReference>
<dbReference type="GO" id="GO:0003677">
    <property type="term" value="F:DNA binding"/>
    <property type="evidence" value="ECO:0007669"/>
    <property type="project" value="UniProtKB-KW"/>
</dbReference>
<proteinExistence type="predicted"/>
<dbReference type="Gene3D" id="1.10.10.10">
    <property type="entry name" value="Winged helix-like DNA-binding domain superfamily/Winged helix DNA-binding domain"/>
    <property type="match status" value="1"/>
</dbReference>
<accession>A0A545U4H9</accession>
<dbReference type="Pfam" id="PF02082">
    <property type="entry name" value="Rrf2"/>
    <property type="match status" value="1"/>
</dbReference>
<dbReference type="PANTHER" id="PTHR33221:SF4">
    <property type="entry name" value="HTH-TYPE TRANSCRIPTIONAL REPRESSOR NSRR"/>
    <property type="match status" value="1"/>
</dbReference>
<dbReference type="AlphaFoldDB" id="A0A545U4H9"/>
<gene>
    <name evidence="2" type="ORF">FLL46_22420</name>
</gene>
<dbReference type="Proteomes" id="UP000315439">
    <property type="component" value="Unassembled WGS sequence"/>
</dbReference>
<dbReference type="InterPro" id="IPR036390">
    <property type="entry name" value="WH_DNA-bd_sf"/>
</dbReference>
<protein>
    <submittedName>
        <fullName evidence="2">Rrf2 family transcriptional regulator</fullName>
    </submittedName>
</protein>
<dbReference type="InterPro" id="IPR000944">
    <property type="entry name" value="Tscrpt_reg_Rrf2"/>
</dbReference>
<dbReference type="SUPFAM" id="SSF46785">
    <property type="entry name" value="Winged helix' DNA-binding domain"/>
    <property type="match status" value="1"/>
</dbReference>
<sequence length="146" mass="16319">MHITRYTDYSLRVLMYLAAKGDTLSTIKEIADSYQISKNHLMKIVQELNTKGYVIAVRGKNGGLKLKNEPSEINIGDLVRDIEQDLSLVECFKDGANCIITPGCQLKVIFDQALTAFLEKLDEYTLADLIPDNKRAQISQLLNIAG</sequence>
<keyword evidence="3" id="KW-1185">Reference proteome</keyword>
<evidence type="ECO:0000313" key="3">
    <source>
        <dbReference type="Proteomes" id="UP000315439"/>
    </source>
</evidence>
<dbReference type="GO" id="GO:0003700">
    <property type="term" value="F:DNA-binding transcription factor activity"/>
    <property type="evidence" value="ECO:0007669"/>
    <property type="project" value="TreeGrafter"/>
</dbReference>